<sequence>MKSLRIDGGYLLTEMTVYINGQPLKLNRVLVDTCATHSKLSIQRLVENGITLSEASTMEVPYVMNASSLSVGPLKIIDFPLEVKKLQDANLDGVLGLDFLKKVGAKINLDAMTLSGSRVI</sequence>
<evidence type="ECO:0000313" key="2">
    <source>
        <dbReference type="Proteomes" id="UP000001401"/>
    </source>
</evidence>
<dbReference type="HOGENOM" id="CLU_2178532_0_0_9"/>
<dbReference type="RefSeq" id="WP_013488007.1">
    <property type="nucleotide sequence ID" value="NC_014829.1"/>
</dbReference>
<dbReference type="Gene3D" id="2.40.70.10">
    <property type="entry name" value="Acid Proteases"/>
    <property type="match status" value="1"/>
</dbReference>
<proteinExistence type="predicted"/>
<gene>
    <name evidence="1" type="ordered locus">Bcell_1407</name>
</gene>
<evidence type="ECO:0000313" key="1">
    <source>
        <dbReference type="EMBL" id="ADU29670.1"/>
    </source>
</evidence>
<keyword evidence="2" id="KW-1185">Reference proteome</keyword>
<dbReference type="STRING" id="649639.Bcell_1407"/>
<dbReference type="Pfam" id="PF13650">
    <property type="entry name" value="Asp_protease_2"/>
    <property type="match status" value="1"/>
</dbReference>
<dbReference type="KEGG" id="bco:Bcell_1407"/>
<organism evidence="1 2">
    <name type="scientific">Evansella cellulosilytica (strain ATCC 21833 / DSM 2522 / FERM P-1141 / JCM 9156 / N-4)</name>
    <name type="common">Bacillus cellulosilyticus</name>
    <dbReference type="NCBI Taxonomy" id="649639"/>
    <lineage>
        <taxon>Bacteria</taxon>
        <taxon>Bacillati</taxon>
        <taxon>Bacillota</taxon>
        <taxon>Bacilli</taxon>
        <taxon>Bacillales</taxon>
        <taxon>Bacillaceae</taxon>
        <taxon>Evansella</taxon>
    </lineage>
</organism>
<dbReference type="EMBL" id="CP002394">
    <property type="protein sequence ID" value="ADU29670.1"/>
    <property type="molecule type" value="Genomic_DNA"/>
</dbReference>
<accession>E6TUB4</accession>
<protein>
    <recommendedName>
        <fullName evidence="3">Aspartyl protease</fullName>
    </recommendedName>
</protein>
<evidence type="ECO:0008006" key="3">
    <source>
        <dbReference type="Google" id="ProtNLM"/>
    </source>
</evidence>
<dbReference type="AlphaFoldDB" id="E6TUB4"/>
<reference evidence="1 2" key="1">
    <citation type="submission" date="2010-12" db="EMBL/GenBank/DDBJ databases">
        <title>Complete sequence of Bacillus cellulosilyticus DSM 2522.</title>
        <authorList>
            <consortium name="US DOE Joint Genome Institute"/>
            <person name="Lucas S."/>
            <person name="Copeland A."/>
            <person name="Lapidus A."/>
            <person name="Cheng J.-F."/>
            <person name="Bruce D."/>
            <person name="Goodwin L."/>
            <person name="Pitluck S."/>
            <person name="Chertkov O."/>
            <person name="Detter J.C."/>
            <person name="Han C."/>
            <person name="Tapia R."/>
            <person name="Land M."/>
            <person name="Hauser L."/>
            <person name="Jeffries C."/>
            <person name="Kyrpides N."/>
            <person name="Ivanova N."/>
            <person name="Mikhailova N."/>
            <person name="Brumm P."/>
            <person name="Mead D."/>
            <person name="Woyke T."/>
        </authorList>
    </citation>
    <scope>NUCLEOTIDE SEQUENCE [LARGE SCALE GENOMIC DNA]</scope>
    <source>
        <strain evidence="2">ATCC 21833 / DSM 2522 / FERM P-1141 / JCM 9156 / N-4</strain>
    </source>
</reference>
<dbReference type="InterPro" id="IPR021109">
    <property type="entry name" value="Peptidase_aspartic_dom_sf"/>
</dbReference>
<name>E6TUB4_EVAC2</name>
<dbReference type="OrthoDB" id="2735601at2"/>
<dbReference type="SUPFAM" id="SSF50630">
    <property type="entry name" value="Acid proteases"/>
    <property type="match status" value="1"/>
</dbReference>
<dbReference type="Proteomes" id="UP000001401">
    <property type="component" value="Chromosome"/>
</dbReference>